<name>A0AC34FZ77_9BILA</name>
<accession>A0AC34FZ77</accession>
<dbReference type="WBParaSite" id="ES5_v2.g22749.t1">
    <property type="protein sequence ID" value="ES5_v2.g22749.t1"/>
    <property type="gene ID" value="ES5_v2.g22749"/>
</dbReference>
<sequence>MHSSYGTGYCDCGDVQAWSKDYACKLHTATPQPGDEELNLGCTSQQAMHLATIVDREGRSVVLSNTQTFCATAKKTIQHRTRRDLSRRTDKTGPLEVKIMTASLVSHQALAVNY</sequence>
<proteinExistence type="predicted"/>
<evidence type="ECO:0000313" key="2">
    <source>
        <dbReference type="WBParaSite" id="ES5_v2.g22749.t1"/>
    </source>
</evidence>
<reference evidence="2" key="1">
    <citation type="submission" date="2022-11" db="UniProtKB">
        <authorList>
            <consortium name="WormBaseParasite"/>
        </authorList>
    </citation>
    <scope>IDENTIFICATION</scope>
</reference>
<evidence type="ECO:0000313" key="1">
    <source>
        <dbReference type="Proteomes" id="UP000887579"/>
    </source>
</evidence>
<dbReference type="Proteomes" id="UP000887579">
    <property type="component" value="Unplaced"/>
</dbReference>
<protein>
    <submittedName>
        <fullName evidence="2">Adaptor protein ClpS core domain-containing protein</fullName>
    </submittedName>
</protein>
<organism evidence="1 2">
    <name type="scientific">Panagrolaimus sp. ES5</name>
    <dbReference type="NCBI Taxonomy" id="591445"/>
    <lineage>
        <taxon>Eukaryota</taxon>
        <taxon>Metazoa</taxon>
        <taxon>Ecdysozoa</taxon>
        <taxon>Nematoda</taxon>
        <taxon>Chromadorea</taxon>
        <taxon>Rhabditida</taxon>
        <taxon>Tylenchina</taxon>
        <taxon>Panagrolaimomorpha</taxon>
        <taxon>Panagrolaimoidea</taxon>
        <taxon>Panagrolaimidae</taxon>
        <taxon>Panagrolaimus</taxon>
    </lineage>
</organism>